<dbReference type="SUPFAM" id="SSF51679">
    <property type="entry name" value="Bacterial luciferase-like"/>
    <property type="match status" value="1"/>
</dbReference>
<dbReference type="GO" id="GO:0008726">
    <property type="term" value="F:alkanesulfonate monooxygenase activity"/>
    <property type="evidence" value="ECO:0007669"/>
    <property type="project" value="TreeGrafter"/>
</dbReference>
<proteinExistence type="predicted"/>
<dbReference type="HOGENOM" id="CLU_027853_7_3_11"/>
<name>D3FB11_CONWI</name>
<dbReference type="PANTHER" id="PTHR42847:SF4">
    <property type="entry name" value="ALKANESULFONATE MONOOXYGENASE-RELATED"/>
    <property type="match status" value="1"/>
</dbReference>
<dbReference type="RefSeq" id="WP_012936254.1">
    <property type="nucleotide sequence ID" value="NC_013739.1"/>
</dbReference>
<dbReference type="Pfam" id="PF00296">
    <property type="entry name" value="Bac_luciferase"/>
    <property type="match status" value="1"/>
</dbReference>
<accession>D3FB11</accession>
<sequence length="284" mass="31003">MPVNCAVGLPNIGEYGDPELLVELGREAEAAGWDGAFVWDHVAYREAGWPLADPYMTVAAIAARTERIRVGVLVSAFARRRPTKLARELATLDVLSSGRLVVGAGLGSQGDEEYAWFGEDPDPRVRAQKLDEGLEIVDGLWRGEPYEFHGVHLDVRAGPFLPRPVQRPRPPVWIAGRWPAKRPFRRAARWDGVFPTFADLPRDATPTTAQLAEVVAFTRAERAAAGIDAAAPFDVVVEGVSGGPDPALVAPYAEAGLTWWIEKLGWFRGPLDEMRARIARGPPA</sequence>
<gene>
    <name evidence="6" type="ordered locus">Cwoe_4790</name>
</gene>
<evidence type="ECO:0000256" key="4">
    <source>
        <dbReference type="ARBA" id="ARBA00023033"/>
    </source>
</evidence>
<evidence type="ECO:0000313" key="6">
    <source>
        <dbReference type="EMBL" id="ADB53203.1"/>
    </source>
</evidence>
<dbReference type="STRING" id="469383.Cwoe_4790"/>
<dbReference type="eggNOG" id="COG2141">
    <property type="taxonomic scope" value="Bacteria"/>
</dbReference>
<dbReference type="InterPro" id="IPR036661">
    <property type="entry name" value="Luciferase-like_sf"/>
</dbReference>
<evidence type="ECO:0000256" key="3">
    <source>
        <dbReference type="ARBA" id="ARBA00023002"/>
    </source>
</evidence>
<evidence type="ECO:0000259" key="5">
    <source>
        <dbReference type="Pfam" id="PF00296"/>
    </source>
</evidence>
<dbReference type="AlphaFoldDB" id="D3FB11"/>
<dbReference type="GO" id="GO:0046306">
    <property type="term" value="P:alkanesulfonate catabolic process"/>
    <property type="evidence" value="ECO:0007669"/>
    <property type="project" value="TreeGrafter"/>
</dbReference>
<feature type="domain" description="Luciferase-like" evidence="5">
    <location>
        <begin position="17"/>
        <end position="237"/>
    </location>
</feature>
<keyword evidence="7" id="KW-1185">Reference proteome</keyword>
<evidence type="ECO:0000256" key="1">
    <source>
        <dbReference type="ARBA" id="ARBA00022630"/>
    </source>
</evidence>
<dbReference type="EMBL" id="CP001854">
    <property type="protein sequence ID" value="ADB53203.1"/>
    <property type="molecule type" value="Genomic_DNA"/>
</dbReference>
<dbReference type="PANTHER" id="PTHR42847">
    <property type="entry name" value="ALKANESULFONATE MONOOXYGENASE"/>
    <property type="match status" value="1"/>
</dbReference>
<dbReference type="Proteomes" id="UP000008229">
    <property type="component" value="Chromosome"/>
</dbReference>
<dbReference type="KEGG" id="cwo:Cwoe_4790"/>
<dbReference type="OrthoDB" id="5175259at2"/>
<dbReference type="InterPro" id="IPR050172">
    <property type="entry name" value="SsuD_RutA_monooxygenase"/>
</dbReference>
<reference evidence="7" key="2">
    <citation type="submission" date="2010-01" db="EMBL/GenBank/DDBJ databases">
        <title>The complete genome of Conexibacter woesei DSM 14684.</title>
        <authorList>
            <consortium name="US DOE Joint Genome Institute (JGI-PGF)"/>
            <person name="Lucas S."/>
            <person name="Copeland A."/>
            <person name="Lapidus A."/>
            <person name="Glavina del Rio T."/>
            <person name="Dalin E."/>
            <person name="Tice H."/>
            <person name="Bruce D."/>
            <person name="Goodwin L."/>
            <person name="Pitluck S."/>
            <person name="Kyrpides N."/>
            <person name="Mavromatis K."/>
            <person name="Ivanova N."/>
            <person name="Mikhailova N."/>
            <person name="Chertkov O."/>
            <person name="Brettin T."/>
            <person name="Detter J.C."/>
            <person name="Han C."/>
            <person name="Larimer F."/>
            <person name="Land M."/>
            <person name="Hauser L."/>
            <person name="Markowitz V."/>
            <person name="Cheng J.-F."/>
            <person name="Hugenholtz P."/>
            <person name="Woyke T."/>
            <person name="Wu D."/>
            <person name="Pukall R."/>
            <person name="Steenblock K."/>
            <person name="Schneider S."/>
            <person name="Klenk H.-P."/>
            <person name="Eisen J.A."/>
        </authorList>
    </citation>
    <scope>NUCLEOTIDE SEQUENCE [LARGE SCALE GENOMIC DNA]</scope>
    <source>
        <strain evidence="7">DSM 14684 / CIP 108061 / JCM 11494 / NBRC 100937 / ID131577</strain>
    </source>
</reference>
<organism evidence="6 7">
    <name type="scientific">Conexibacter woesei (strain DSM 14684 / CCUG 47730 / CIP 108061 / JCM 11494 / NBRC 100937 / ID131577)</name>
    <dbReference type="NCBI Taxonomy" id="469383"/>
    <lineage>
        <taxon>Bacteria</taxon>
        <taxon>Bacillati</taxon>
        <taxon>Actinomycetota</taxon>
        <taxon>Thermoleophilia</taxon>
        <taxon>Solirubrobacterales</taxon>
        <taxon>Conexibacteraceae</taxon>
        <taxon>Conexibacter</taxon>
    </lineage>
</organism>
<keyword evidence="1" id="KW-0285">Flavoprotein</keyword>
<dbReference type="InterPro" id="IPR011251">
    <property type="entry name" value="Luciferase-like_dom"/>
</dbReference>
<keyword evidence="3" id="KW-0560">Oxidoreductase</keyword>
<evidence type="ECO:0000256" key="2">
    <source>
        <dbReference type="ARBA" id="ARBA00022643"/>
    </source>
</evidence>
<reference evidence="6 7" key="1">
    <citation type="journal article" date="2010" name="Stand. Genomic Sci.">
        <title>Complete genome sequence of Conexibacter woesei type strain (ID131577).</title>
        <authorList>
            <person name="Pukall R."/>
            <person name="Lapidus A."/>
            <person name="Glavina Del Rio T."/>
            <person name="Copeland A."/>
            <person name="Tice H."/>
            <person name="Cheng J.-F."/>
            <person name="Lucas S."/>
            <person name="Chen F."/>
            <person name="Nolan M."/>
            <person name="Bruce D."/>
            <person name="Goodwin L."/>
            <person name="Pitluck S."/>
            <person name="Mavromatis K."/>
            <person name="Ivanova N."/>
            <person name="Ovchinnikova G."/>
            <person name="Pati A."/>
            <person name="Chen A."/>
            <person name="Palaniappan K."/>
            <person name="Land M."/>
            <person name="Hauser L."/>
            <person name="Chang Y.-J."/>
            <person name="Jeffries C.D."/>
            <person name="Chain P."/>
            <person name="Meincke L."/>
            <person name="Sims D."/>
            <person name="Brettin T."/>
            <person name="Detter J.C."/>
            <person name="Rohde M."/>
            <person name="Goeker M."/>
            <person name="Bristow J."/>
            <person name="Eisen J.A."/>
            <person name="Markowitz V."/>
            <person name="Kyrpides N.C."/>
            <person name="Klenk H.-P."/>
            <person name="Hugenholtz P."/>
        </authorList>
    </citation>
    <scope>NUCLEOTIDE SEQUENCE [LARGE SCALE GENOMIC DNA]</scope>
    <source>
        <strain evidence="7">DSM 14684 / CIP 108061 / JCM 11494 / NBRC 100937 / ID131577</strain>
    </source>
</reference>
<dbReference type="Gene3D" id="3.20.20.30">
    <property type="entry name" value="Luciferase-like domain"/>
    <property type="match status" value="1"/>
</dbReference>
<keyword evidence="2" id="KW-0288">FMN</keyword>
<keyword evidence="4" id="KW-0503">Monooxygenase</keyword>
<protein>
    <submittedName>
        <fullName evidence="6">Luciferase-like, subgroup</fullName>
    </submittedName>
</protein>
<evidence type="ECO:0000313" key="7">
    <source>
        <dbReference type="Proteomes" id="UP000008229"/>
    </source>
</evidence>